<reference evidence="4 5" key="1">
    <citation type="submission" date="2024-03" db="EMBL/GenBank/DDBJ databases">
        <title>The Acrasis kona genome and developmental transcriptomes reveal deep origins of eukaryotic multicellular pathways.</title>
        <authorList>
            <person name="Sheikh S."/>
            <person name="Fu C.-J."/>
            <person name="Brown M.W."/>
            <person name="Baldauf S.L."/>
        </authorList>
    </citation>
    <scope>NUCLEOTIDE SEQUENCE [LARGE SCALE GENOMIC DNA]</scope>
    <source>
        <strain evidence="4 5">ATCC MYA-3509</strain>
    </source>
</reference>
<evidence type="ECO:0000256" key="1">
    <source>
        <dbReference type="PROSITE-ProRule" id="PRU00781"/>
    </source>
</evidence>
<dbReference type="InterPro" id="IPR019734">
    <property type="entry name" value="TPR_rpt"/>
</dbReference>
<keyword evidence="5" id="KW-1185">Reference proteome</keyword>
<dbReference type="GO" id="GO:0016308">
    <property type="term" value="F:1-phosphatidylinositol-4-phosphate 5-kinase activity"/>
    <property type="evidence" value="ECO:0007669"/>
    <property type="project" value="TreeGrafter"/>
</dbReference>
<keyword evidence="1" id="KW-0067">ATP-binding</keyword>
<comment type="caution">
    <text evidence="4">The sequence shown here is derived from an EMBL/GenBank/DDBJ whole genome shotgun (WGS) entry which is preliminary data.</text>
</comment>
<dbReference type="Pfam" id="PF01504">
    <property type="entry name" value="PIP5K"/>
    <property type="match status" value="1"/>
</dbReference>
<accession>A0AAW2YUJ1</accession>
<dbReference type="AlphaFoldDB" id="A0AAW2YUJ1"/>
<dbReference type="Pfam" id="PF13181">
    <property type="entry name" value="TPR_8"/>
    <property type="match status" value="3"/>
</dbReference>
<dbReference type="GO" id="GO:0005886">
    <property type="term" value="C:plasma membrane"/>
    <property type="evidence" value="ECO:0007669"/>
    <property type="project" value="TreeGrafter"/>
</dbReference>
<gene>
    <name evidence="4" type="ORF">AKO1_006936</name>
</gene>
<feature type="compositionally biased region" description="Basic and acidic residues" evidence="2">
    <location>
        <begin position="1"/>
        <end position="13"/>
    </location>
</feature>
<dbReference type="PANTHER" id="PTHR23086">
    <property type="entry name" value="PHOSPHATIDYLINOSITOL-4-PHOSPHATE 5-KINASE"/>
    <property type="match status" value="1"/>
</dbReference>
<dbReference type="InterPro" id="IPR027483">
    <property type="entry name" value="PInositol-4-P-4/5-kinase_C_sf"/>
</dbReference>
<dbReference type="EMBL" id="JAOPGA020000687">
    <property type="protein sequence ID" value="KAL0480805.1"/>
    <property type="molecule type" value="Genomic_DNA"/>
</dbReference>
<evidence type="ECO:0000259" key="3">
    <source>
        <dbReference type="PROSITE" id="PS51455"/>
    </source>
</evidence>
<keyword evidence="1" id="KW-0418">Kinase</keyword>
<dbReference type="GO" id="GO:0005524">
    <property type="term" value="F:ATP binding"/>
    <property type="evidence" value="ECO:0007669"/>
    <property type="project" value="UniProtKB-UniRule"/>
</dbReference>
<dbReference type="GO" id="GO:0046854">
    <property type="term" value="P:phosphatidylinositol phosphate biosynthetic process"/>
    <property type="evidence" value="ECO:0007669"/>
    <property type="project" value="TreeGrafter"/>
</dbReference>
<dbReference type="SMART" id="SM00028">
    <property type="entry name" value="TPR"/>
    <property type="match status" value="5"/>
</dbReference>
<dbReference type="CDD" id="cd00139">
    <property type="entry name" value="PIPKc"/>
    <property type="match status" value="1"/>
</dbReference>
<evidence type="ECO:0000313" key="4">
    <source>
        <dbReference type="EMBL" id="KAL0480805.1"/>
    </source>
</evidence>
<dbReference type="SMART" id="SM00330">
    <property type="entry name" value="PIPKc"/>
    <property type="match status" value="1"/>
</dbReference>
<dbReference type="InterPro" id="IPR027484">
    <property type="entry name" value="PInositol-4-P-5-kinase_N"/>
</dbReference>
<dbReference type="SUPFAM" id="SSF56104">
    <property type="entry name" value="SAICAR synthase-like"/>
    <property type="match status" value="1"/>
</dbReference>
<dbReference type="InterPro" id="IPR002498">
    <property type="entry name" value="PInositol-4-P-4/5-kinase_core"/>
</dbReference>
<feature type="region of interest" description="Disordered" evidence="2">
    <location>
        <begin position="768"/>
        <end position="794"/>
    </location>
</feature>
<feature type="region of interest" description="Disordered" evidence="2">
    <location>
        <begin position="1"/>
        <end position="32"/>
    </location>
</feature>
<feature type="domain" description="PIPK" evidence="3">
    <location>
        <begin position="63"/>
        <end position="406"/>
    </location>
</feature>
<dbReference type="Gene3D" id="3.30.800.10">
    <property type="entry name" value="Phosphatidylinositol Phosphate Kinase II Beta"/>
    <property type="match status" value="1"/>
</dbReference>
<dbReference type="SUPFAM" id="SSF48452">
    <property type="entry name" value="TPR-like"/>
    <property type="match status" value="2"/>
</dbReference>
<feature type="compositionally biased region" description="Polar residues" evidence="2">
    <location>
        <begin position="771"/>
        <end position="791"/>
    </location>
</feature>
<dbReference type="Proteomes" id="UP001431209">
    <property type="component" value="Unassembled WGS sequence"/>
</dbReference>
<dbReference type="PANTHER" id="PTHR23086:SF8">
    <property type="entry name" value="PHOSPHATIDYLINOSITOL 5-PHOSPHATE 4-KINASE, ISOFORM A"/>
    <property type="match status" value="1"/>
</dbReference>
<keyword evidence="1" id="KW-0547">Nucleotide-binding</keyword>
<evidence type="ECO:0000313" key="5">
    <source>
        <dbReference type="Proteomes" id="UP001431209"/>
    </source>
</evidence>
<proteinExistence type="predicted"/>
<dbReference type="Gene3D" id="3.30.810.10">
    <property type="entry name" value="2-Layer Sandwich"/>
    <property type="match status" value="1"/>
</dbReference>
<dbReference type="InterPro" id="IPR023610">
    <property type="entry name" value="PInositol-4/5-P-5/4-kinase"/>
</dbReference>
<keyword evidence="1" id="KW-0808">Transferase</keyword>
<sequence length="907" mass="105373">MRNRSNDVYRKPEVPVIASSSSETPPPSPPVYDCTSTQFETDTEYLNTEAEDFEIQTGEGECVNKVGKQVLNTDKDYELMRIIQRTFMRGAGESHIDSQDPLGASVVTEEDFMVDQTISFRNSPYEVKMYNPSVFRLIRTHLDVGERDFHQSLNGTNGAYTKIGTPGKSGAFFFFTHSQRVTEEELVTLLEMLPNYYKHIESRRKETLLSQFYCLFEVTKIGASKMCYRFVCMNNLFFSNKVINRRYDLKGSTAGRFASEKELSNKNPILKDNDINEGDIRLTPQLKKRLYERIVADVRFLKQNDIIDYSLLMGVHSTSCEENGDNQKFFGAYNQACYSIDRGEVYLIGIIDILQRYNNRKQLEKALKTGMSALKSKISKREKEKVSVQKPFKYSRRFEQFIKILCSHVDIKQYPLGSRKTYRINQDLTLCQIEEYYQKQVWHDPLNHQVYYYRGLMNFGLLKWDEMSRFDFSKSISMGPKELKDNDEANNMILVNTYLFRGMTLERMGLFEEAKNDYTNLIKIVPNCADAYLMRGALFHESMNDYAQADKDYKKCLSINPYGYDPFKFHRTLRSLGADSVDVRIQLALMQRSRDGSARANQNLYKQLSDMIQQSEIESNKERYAPSYYCYFLRGLLAQSVDKNKALSDLNRAVELNPVHAACYFFRAQVQSVVTLKIEDYTNTIKYCPDHLEAHLKRATLHYERGMETLAIADLDTCLDLFRYKRFSDVPYACRQALLHRELQQRLTSSPCSVLVQHEDRHQVMLRKSQLKPSPVQSNSVSLFPTNNNEPTFDEDYTEQTIKAKKTMTKQIYGGHHMRGEDHIMYDDRGIVAQALNLRASMKIKSKDYVGAESDYMEAIRIDPSYANTYYNLSMFYLKETNDQHKAKPFMNLFRETSQESNAFSTI</sequence>
<dbReference type="Gene3D" id="1.25.40.10">
    <property type="entry name" value="Tetratricopeptide repeat domain"/>
    <property type="match status" value="3"/>
</dbReference>
<name>A0AAW2YUJ1_9EUKA</name>
<dbReference type="InterPro" id="IPR011990">
    <property type="entry name" value="TPR-like_helical_dom_sf"/>
</dbReference>
<organism evidence="4 5">
    <name type="scientific">Acrasis kona</name>
    <dbReference type="NCBI Taxonomy" id="1008807"/>
    <lineage>
        <taxon>Eukaryota</taxon>
        <taxon>Discoba</taxon>
        <taxon>Heterolobosea</taxon>
        <taxon>Tetramitia</taxon>
        <taxon>Eutetramitia</taxon>
        <taxon>Acrasidae</taxon>
        <taxon>Acrasis</taxon>
    </lineage>
</organism>
<dbReference type="PROSITE" id="PS51455">
    <property type="entry name" value="PIPK"/>
    <property type="match status" value="1"/>
</dbReference>
<protein>
    <submittedName>
        <fullName evidence="4">PIP5K6</fullName>
    </submittedName>
</protein>
<evidence type="ECO:0000256" key="2">
    <source>
        <dbReference type="SAM" id="MobiDB-lite"/>
    </source>
</evidence>